<feature type="compositionally biased region" description="Basic and acidic residues" evidence="1">
    <location>
        <begin position="273"/>
        <end position="291"/>
    </location>
</feature>
<feature type="compositionally biased region" description="Polar residues" evidence="1">
    <location>
        <begin position="259"/>
        <end position="271"/>
    </location>
</feature>
<gene>
    <name evidence="2" type="ORF">BINO364_LOCUS3285</name>
</gene>
<feature type="compositionally biased region" description="Basic and acidic residues" evidence="1">
    <location>
        <begin position="220"/>
        <end position="232"/>
    </location>
</feature>
<feature type="region of interest" description="Disordered" evidence="1">
    <location>
        <begin position="333"/>
        <end position="374"/>
    </location>
</feature>
<evidence type="ECO:0000256" key="1">
    <source>
        <dbReference type="SAM" id="MobiDB-lite"/>
    </source>
</evidence>
<keyword evidence="3" id="KW-1185">Reference proteome</keyword>
<feature type="non-terminal residue" evidence="2">
    <location>
        <position position="631"/>
    </location>
</feature>
<feature type="compositionally biased region" description="Basic and acidic residues" evidence="1">
    <location>
        <begin position="1"/>
        <end position="10"/>
    </location>
</feature>
<dbReference type="Proteomes" id="UP000838878">
    <property type="component" value="Chromosome 11"/>
</dbReference>
<reference evidence="2" key="1">
    <citation type="submission" date="2021-12" db="EMBL/GenBank/DDBJ databases">
        <authorList>
            <person name="Martin H S."/>
        </authorList>
    </citation>
    <scope>NUCLEOTIDE SEQUENCE</scope>
</reference>
<proteinExistence type="predicted"/>
<organism evidence="2 3">
    <name type="scientific">Brenthis ino</name>
    <name type="common">lesser marbled fritillary</name>
    <dbReference type="NCBI Taxonomy" id="405034"/>
    <lineage>
        <taxon>Eukaryota</taxon>
        <taxon>Metazoa</taxon>
        <taxon>Ecdysozoa</taxon>
        <taxon>Arthropoda</taxon>
        <taxon>Hexapoda</taxon>
        <taxon>Insecta</taxon>
        <taxon>Pterygota</taxon>
        <taxon>Neoptera</taxon>
        <taxon>Endopterygota</taxon>
        <taxon>Lepidoptera</taxon>
        <taxon>Glossata</taxon>
        <taxon>Ditrysia</taxon>
        <taxon>Papilionoidea</taxon>
        <taxon>Nymphalidae</taxon>
        <taxon>Heliconiinae</taxon>
        <taxon>Argynnini</taxon>
        <taxon>Brenthis</taxon>
    </lineage>
</organism>
<dbReference type="EMBL" id="OV170231">
    <property type="protein sequence ID" value="CAH0716529.1"/>
    <property type="molecule type" value="Genomic_DNA"/>
</dbReference>
<dbReference type="OrthoDB" id="76453at2759"/>
<feature type="compositionally biased region" description="Basic and acidic residues" evidence="1">
    <location>
        <begin position="334"/>
        <end position="349"/>
    </location>
</feature>
<name>A0A8J9Y2L1_9NEOP</name>
<accession>A0A8J9Y2L1</accession>
<sequence length="631" mass="72800">MDEGLKITNEKRHRSSSSLAGILDGVRSERKLDLKDSIPEVDDQFTIAEARCKDLQQKINLVKTLRRKKKLKKRSMTTITEPSSTSENVPLITVRTQPKKTLLVTEVSQQSSRLRRLEIPANTHPRGYIDPDLIEQHQMLDRVHAYRQEQLPKMNKASFNRKIMLSATKAKCQDNEPEQTTRSHLRRGRAAGDTMYGQGVQIDIQNLAHEVACGDDEHSDDAFDRHNDKYPEKIGNNTKRYYDSRPQSKQKGRHVPKELSSQTVPTQQWVENAQERRHDTPSDNRRHESSNKRRNNLGSYVKEMDDRPVVELFNKSRHSAEPLQRRLNVNITGHMKDHKGGDSPVHEEEATGPLEDITSNKPKKQKGRRKYHSRRYEMPTVSSQMKQAGFRYYYGNTNRTNIPFIVSKSTAPSHNIGVNIQQVLNGLKVQQPLSGIPLTIAHHMGLRHVPTHGTKSATIEPMLHNNEINVIKLGRKMLRLPSYKYMSYNRLLMLYREGDGVVPRFLRAISRPNYFYTSMYNLATNREDFDAATSKGQVERQAAKQTLVEYANLYREYQRVDKSLNENYNPELEARKDDLARQMTARESFIRKVVQEYQPEDEDLLTLRASASTGQEAYRNSNFSLQPDNVK</sequence>
<feature type="compositionally biased region" description="Polar residues" evidence="1">
    <location>
        <begin position="235"/>
        <end position="247"/>
    </location>
</feature>
<protein>
    <submittedName>
        <fullName evidence="2">Uncharacterized protein</fullName>
    </submittedName>
</protein>
<evidence type="ECO:0000313" key="2">
    <source>
        <dbReference type="EMBL" id="CAH0716529.1"/>
    </source>
</evidence>
<feature type="compositionally biased region" description="Basic residues" evidence="1">
    <location>
        <begin position="361"/>
        <end position="373"/>
    </location>
</feature>
<dbReference type="AlphaFoldDB" id="A0A8J9Y2L1"/>
<feature type="region of interest" description="Disordered" evidence="1">
    <location>
        <begin position="1"/>
        <end position="22"/>
    </location>
</feature>
<feature type="region of interest" description="Disordered" evidence="1">
    <location>
        <begin position="215"/>
        <end position="303"/>
    </location>
</feature>
<feature type="region of interest" description="Disordered" evidence="1">
    <location>
        <begin position="170"/>
        <end position="191"/>
    </location>
</feature>
<evidence type="ECO:0000313" key="3">
    <source>
        <dbReference type="Proteomes" id="UP000838878"/>
    </source>
</evidence>